<feature type="domain" description="DUF218" evidence="1">
    <location>
        <begin position="42"/>
        <end position="180"/>
    </location>
</feature>
<dbReference type="Proteomes" id="UP000010471">
    <property type="component" value="Chromosome"/>
</dbReference>
<dbReference type="Gene3D" id="3.40.50.620">
    <property type="entry name" value="HUPs"/>
    <property type="match status" value="1"/>
</dbReference>
<evidence type="ECO:0000313" key="3">
    <source>
        <dbReference type="Proteomes" id="UP000010471"/>
    </source>
</evidence>
<dbReference type="PANTHER" id="PTHR30336:SF20">
    <property type="entry name" value="DUF218 DOMAIN-CONTAINING PROTEIN"/>
    <property type="match status" value="1"/>
</dbReference>
<keyword evidence="3" id="KW-1185">Reference proteome</keyword>
<dbReference type="AlphaFoldDB" id="K9WN40"/>
<name>K9WN40_9CYAN</name>
<dbReference type="eggNOG" id="COG1434">
    <property type="taxonomic scope" value="Bacteria"/>
</dbReference>
<dbReference type="OrthoDB" id="9782395at2"/>
<organism evidence="2 3">
    <name type="scientific">Allocoleopsis franciscana PCC 7113</name>
    <dbReference type="NCBI Taxonomy" id="1173027"/>
    <lineage>
        <taxon>Bacteria</taxon>
        <taxon>Bacillati</taxon>
        <taxon>Cyanobacteriota</taxon>
        <taxon>Cyanophyceae</taxon>
        <taxon>Coleofasciculales</taxon>
        <taxon>Coleofasciculaceae</taxon>
        <taxon>Allocoleopsis</taxon>
        <taxon>Allocoleopsis franciscana</taxon>
    </lineage>
</organism>
<dbReference type="PANTHER" id="PTHR30336">
    <property type="entry name" value="INNER MEMBRANE PROTEIN, PROBABLE PERMEASE"/>
    <property type="match status" value="1"/>
</dbReference>
<evidence type="ECO:0000313" key="2">
    <source>
        <dbReference type="EMBL" id="AFZ21216.1"/>
    </source>
</evidence>
<evidence type="ECO:0000259" key="1">
    <source>
        <dbReference type="Pfam" id="PF02698"/>
    </source>
</evidence>
<dbReference type="Pfam" id="PF02698">
    <property type="entry name" value="DUF218"/>
    <property type="match status" value="1"/>
</dbReference>
<gene>
    <name evidence="2" type="ORF">Mic7113_5584</name>
</gene>
<protein>
    <recommendedName>
        <fullName evidence="1">DUF218 domain-containing protein</fullName>
    </recommendedName>
</protein>
<accession>K9WN40</accession>
<dbReference type="CDD" id="cd06259">
    <property type="entry name" value="YdcF-like"/>
    <property type="match status" value="1"/>
</dbReference>
<sequence length="197" mass="22104">MNKKKWLINSLLGLVSLSLTAIAYSGWSIYRYGSHSTQIQADAAIVLGAAAWGNQPSPVFRERLNHGIALYKAAKVNTLIFTGGKGDGDELAESMVGKHYAMQQGVAEADILTETQSRTTQQNLYYSQQVAKVHNLKRFLIVSDPLHMKRSLQMAREMGMDAYPSPTPTTRYRSVSSQLKFLARESYFYLVYLVFKI</sequence>
<dbReference type="HOGENOM" id="CLU_051474_3_0_3"/>
<dbReference type="EMBL" id="CP003630">
    <property type="protein sequence ID" value="AFZ21216.1"/>
    <property type="molecule type" value="Genomic_DNA"/>
</dbReference>
<dbReference type="KEGG" id="mic:Mic7113_5584"/>
<reference evidence="2 3" key="1">
    <citation type="submission" date="2012-06" db="EMBL/GenBank/DDBJ databases">
        <title>Finished chromosome of genome of Microcoleus sp. PCC 7113.</title>
        <authorList>
            <consortium name="US DOE Joint Genome Institute"/>
            <person name="Gugger M."/>
            <person name="Coursin T."/>
            <person name="Rippka R."/>
            <person name="Tandeau De Marsac N."/>
            <person name="Huntemann M."/>
            <person name="Wei C.-L."/>
            <person name="Han J."/>
            <person name="Detter J.C."/>
            <person name="Han C."/>
            <person name="Tapia R."/>
            <person name="Chen A."/>
            <person name="Kyrpides N."/>
            <person name="Mavromatis K."/>
            <person name="Markowitz V."/>
            <person name="Szeto E."/>
            <person name="Ivanova N."/>
            <person name="Pagani I."/>
            <person name="Pati A."/>
            <person name="Goodwin L."/>
            <person name="Nordberg H.P."/>
            <person name="Cantor M.N."/>
            <person name="Hua S.X."/>
            <person name="Woyke T."/>
            <person name="Kerfeld C.A."/>
        </authorList>
    </citation>
    <scope>NUCLEOTIDE SEQUENCE [LARGE SCALE GENOMIC DNA]</scope>
    <source>
        <strain evidence="2 3">PCC 7113</strain>
    </source>
</reference>
<dbReference type="InterPro" id="IPR003848">
    <property type="entry name" value="DUF218"/>
</dbReference>
<dbReference type="GO" id="GO:0005886">
    <property type="term" value="C:plasma membrane"/>
    <property type="evidence" value="ECO:0007669"/>
    <property type="project" value="TreeGrafter"/>
</dbReference>
<dbReference type="PATRIC" id="fig|1173027.3.peg.6183"/>
<dbReference type="RefSeq" id="WP_015185349.1">
    <property type="nucleotide sequence ID" value="NC_019738.1"/>
</dbReference>
<proteinExistence type="predicted"/>
<dbReference type="InterPro" id="IPR051599">
    <property type="entry name" value="Cell_Envelope_Assoc"/>
</dbReference>
<dbReference type="InterPro" id="IPR014729">
    <property type="entry name" value="Rossmann-like_a/b/a_fold"/>
</dbReference>